<reference evidence="1 2" key="1">
    <citation type="submission" date="2020-06" db="EMBL/GenBank/DDBJ databases">
        <authorList>
            <person name="Li R."/>
            <person name="Bekaert M."/>
        </authorList>
    </citation>
    <scope>NUCLEOTIDE SEQUENCE [LARGE SCALE GENOMIC DNA]</scope>
    <source>
        <strain evidence="2">wild</strain>
    </source>
</reference>
<evidence type="ECO:0000313" key="2">
    <source>
        <dbReference type="Proteomes" id="UP000507470"/>
    </source>
</evidence>
<organism evidence="1 2">
    <name type="scientific">Mytilus coruscus</name>
    <name type="common">Sea mussel</name>
    <dbReference type="NCBI Taxonomy" id="42192"/>
    <lineage>
        <taxon>Eukaryota</taxon>
        <taxon>Metazoa</taxon>
        <taxon>Spiralia</taxon>
        <taxon>Lophotrochozoa</taxon>
        <taxon>Mollusca</taxon>
        <taxon>Bivalvia</taxon>
        <taxon>Autobranchia</taxon>
        <taxon>Pteriomorphia</taxon>
        <taxon>Mytilida</taxon>
        <taxon>Mytiloidea</taxon>
        <taxon>Mytilidae</taxon>
        <taxon>Mytilinae</taxon>
        <taxon>Mytilus</taxon>
    </lineage>
</organism>
<keyword evidence="2" id="KW-1185">Reference proteome</keyword>
<dbReference type="AlphaFoldDB" id="A0A6J8EBK8"/>
<proteinExistence type="predicted"/>
<dbReference type="Proteomes" id="UP000507470">
    <property type="component" value="Unassembled WGS sequence"/>
</dbReference>
<sequence>MVQRRAARFATSTYSREPGTVTNIIRTLEWQTLESNWKSSRLSMFCKATHGQVAVNIPSVVRRPSNSTRQYNPEKLTQISTSTDAFKYSYIPRTITDWNSLLLEAFQATSLECFKEHLRRLQLETCFYPILIAFVNTEHAGDVCTAVSALWISPADQ</sequence>
<name>A0A6J8EBK8_MYTCO</name>
<dbReference type="OrthoDB" id="6148400at2759"/>
<gene>
    <name evidence="1" type="ORF">MCOR_50328</name>
</gene>
<protein>
    <submittedName>
        <fullName evidence="1">Uncharacterized protein</fullName>
    </submittedName>
</protein>
<accession>A0A6J8EBK8</accession>
<evidence type="ECO:0000313" key="1">
    <source>
        <dbReference type="EMBL" id="CAC5417850.1"/>
    </source>
</evidence>
<dbReference type="EMBL" id="CACVKT020008819">
    <property type="protein sequence ID" value="CAC5417850.1"/>
    <property type="molecule type" value="Genomic_DNA"/>
</dbReference>